<sequence>MKTILHKPAEEPISPPASFRQLSMEDCVYVGESITGGSRSFRQRTAEHVSLKQHTHDEGKTKLPS</sequence>
<accession>A0A1S8GPA4</accession>
<reference evidence="2 3" key="1">
    <citation type="journal article" date="2016" name="PLoS ONE">
        <title>Whole-Genome Sequence Analysis of Bombella intestini LMG 28161T, a Novel Acetic Acid Bacterium Isolated from the Crop of a Red-Tailed Bumble Bee, Bombus lapidarius.</title>
        <authorList>
            <person name="Li L."/>
            <person name="Illeghems K."/>
            <person name="Van Kerrebroeck S."/>
            <person name="Borremans W."/>
            <person name="Cleenwerck I."/>
            <person name="Smagghe G."/>
            <person name="De Vuyst L."/>
            <person name="Vandamme P."/>
        </authorList>
    </citation>
    <scope>NUCLEOTIDE SEQUENCE [LARGE SCALE GENOMIC DNA]</scope>
    <source>
        <strain evidence="2 3">R-52487</strain>
    </source>
</reference>
<feature type="region of interest" description="Disordered" evidence="1">
    <location>
        <begin position="46"/>
        <end position="65"/>
    </location>
</feature>
<organism evidence="2 3">
    <name type="scientific">Bombella intestini</name>
    <dbReference type="NCBI Taxonomy" id="1539051"/>
    <lineage>
        <taxon>Bacteria</taxon>
        <taxon>Pseudomonadati</taxon>
        <taxon>Pseudomonadota</taxon>
        <taxon>Alphaproteobacteria</taxon>
        <taxon>Acetobacterales</taxon>
        <taxon>Acetobacteraceae</taxon>
        <taxon>Bombella</taxon>
    </lineage>
</organism>
<evidence type="ECO:0000256" key="1">
    <source>
        <dbReference type="SAM" id="MobiDB-lite"/>
    </source>
</evidence>
<comment type="caution">
    <text evidence="2">The sequence shown here is derived from an EMBL/GenBank/DDBJ whole genome shotgun (WGS) entry which is preliminary data.</text>
</comment>
<protein>
    <submittedName>
        <fullName evidence="2">Uncharacterized protein</fullName>
    </submittedName>
</protein>
<evidence type="ECO:0000313" key="2">
    <source>
        <dbReference type="EMBL" id="OOL18239.1"/>
    </source>
</evidence>
<dbReference type="EMBL" id="JATM01000003">
    <property type="protein sequence ID" value="OOL18239.1"/>
    <property type="molecule type" value="Genomic_DNA"/>
</dbReference>
<dbReference type="Proteomes" id="UP000200980">
    <property type="component" value="Unassembled WGS sequence"/>
</dbReference>
<name>A0A1S8GPA4_9PROT</name>
<dbReference type="AlphaFoldDB" id="A0A1S8GPA4"/>
<keyword evidence="3" id="KW-1185">Reference proteome</keyword>
<proteinExistence type="predicted"/>
<gene>
    <name evidence="2" type="ORF">AL01_05350</name>
</gene>
<evidence type="ECO:0000313" key="3">
    <source>
        <dbReference type="Proteomes" id="UP000200980"/>
    </source>
</evidence>